<dbReference type="PANTHER" id="PTHR33710">
    <property type="entry name" value="BNAC02G09200D PROTEIN"/>
    <property type="match status" value="1"/>
</dbReference>
<dbReference type="InterPro" id="IPR036691">
    <property type="entry name" value="Endo/exonu/phosph_ase_sf"/>
</dbReference>
<comment type="caution">
    <text evidence="1">The sequence shown here is derived from an EMBL/GenBank/DDBJ whole genome shotgun (WGS) entry which is preliminary data.</text>
</comment>
<dbReference type="Gene3D" id="3.60.10.10">
    <property type="entry name" value="Endonuclease/exonuclease/phosphatase"/>
    <property type="match status" value="1"/>
</dbReference>
<dbReference type="EMBL" id="JAIQCV010000001">
    <property type="protein sequence ID" value="KAH1131307.1"/>
    <property type="molecule type" value="Genomic_DNA"/>
</dbReference>
<evidence type="ECO:0000313" key="2">
    <source>
        <dbReference type="Proteomes" id="UP000828251"/>
    </source>
</evidence>
<dbReference type="PANTHER" id="PTHR33710:SF64">
    <property type="entry name" value="ENDONUCLEASE_EXONUCLEASE_PHOSPHATASE DOMAIN-CONTAINING PROTEIN"/>
    <property type="match status" value="1"/>
</dbReference>
<evidence type="ECO:0008006" key="3">
    <source>
        <dbReference type="Google" id="ProtNLM"/>
    </source>
</evidence>
<organism evidence="1 2">
    <name type="scientific">Gossypium stocksii</name>
    <dbReference type="NCBI Taxonomy" id="47602"/>
    <lineage>
        <taxon>Eukaryota</taxon>
        <taxon>Viridiplantae</taxon>
        <taxon>Streptophyta</taxon>
        <taxon>Embryophyta</taxon>
        <taxon>Tracheophyta</taxon>
        <taxon>Spermatophyta</taxon>
        <taxon>Magnoliopsida</taxon>
        <taxon>eudicotyledons</taxon>
        <taxon>Gunneridae</taxon>
        <taxon>Pentapetalae</taxon>
        <taxon>rosids</taxon>
        <taxon>malvids</taxon>
        <taxon>Malvales</taxon>
        <taxon>Malvaceae</taxon>
        <taxon>Malvoideae</taxon>
        <taxon>Gossypium</taxon>
    </lineage>
</organism>
<dbReference type="OrthoDB" id="1938374at2759"/>
<evidence type="ECO:0000313" key="1">
    <source>
        <dbReference type="EMBL" id="KAH1131307.1"/>
    </source>
</evidence>
<gene>
    <name evidence="1" type="ORF">J1N35_002685</name>
</gene>
<accession>A0A9D3WJY9</accession>
<dbReference type="Proteomes" id="UP000828251">
    <property type="component" value="Unassembled WGS sequence"/>
</dbReference>
<dbReference type="SUPFAM" id="SSF56219">
    <property type="entry name" value="DNase I-like"/>
    <property type="match status" value="1"/>
</dbReference>
<protein>
    <recommendedName>
        <fullName evidence="3">Endonuclease/exonuclease/phosphatase domain-containing protein</fullName>
    </recommendedName>
</protein>
<name>A0A9D3WJY9_9ROSI</name>
<reference evidence="1 2" key="1">
    <citation type="journal article" date="2021" name="Plant Biotechnol. J.">
        <title>Multi-omics assisted identification of the key and species-specific regulatory components of drought-tolerant mechanisms in Gossypium stocksii.</title>
        <authorList>
            <person name="Yu D."/>
            <person name="Ke L."/>
            <person name="Zhang D."/>
            <person name="Wu Y."/>
            <person name="Sun Y."/>
            <person name="Mei J."/>
            <person name="Sun J."/>
            <person name="Sun Y."/>
        </authorList>
    </citation>
    <scope>NUCLEOTIDE SEQUENCE [LARGE SCALE GENOMIC DNA]</scope>
    <source>
        <strain evidence="2">cv. E1</strain>
        <tissue evidence="1">Leaf</tissue>
    </source>
</reference>
<sequence length="238" mass="28106">MGGDFNAITNKSERRNCLGLLKGSKDFLKFIENCSLVDLPMLWRKFTWYGPENKKSRLDRFLLDEGWFEKIEDFQQQGLNRTVSDHIPILLSYGSSDWGPRLFKFFNAWVQNKECMSIIKKECGLMDNLNGKVSGKLKRPKGVLGKWNREEIYFLDKRFIEIEDRIRWLDECSEAGELSDVELEELKILNLEMGVLNRLKESIWRQKSRMTWLKMRDSNTAFFHRAVKFKQKESLCVG</sequence>
<dbReference type="AlphaFoldDB" id="A0A9D3WJY9"/>
<keyword evidence="2" id="KW-1185">Reference proteome</keyword>
<proteinExistence type="predicted"/>